<proteinExistence type="predicted"/>
<dbReference type="GeneID" id="96260155"/>
<dbReference type="PANTHER" id="PTHR36849">
    <property type="entry name" value="CYTOPLASMIC PROTEIN-RELATED"/>
    <property type="match status" value="1"/>
</dbReference>
<keyword evidence="2" id="KW-1185">Reference proteome</keyword>
<reference evidence="1 2" key="1">
    <citation type="submission" date="2021-02" db="EMBL/GenBank/DDBJ databases">
        <title>Streptomyces spirodelae sp. nov., isolated from duckweed.</title>
        <authorList>
            <person name="Saimee Y."/>
            <person name="Duangmal K."/>
        </authorList>
    </citation>
    <scope>NUCLEOTIDE SEQUENCE [LARGE SCALE GENOMIC DNA]</scope>
    <source>
        <strain evidence="1 2">DSM 42105</strain>
    </source>
</reference>
<organism evidence="1 2">
    <name type="scientific">Streptomyces smyrnaeus</name>
    <dbReference type="NCBI Taxonomy" id="1387713"/>
    <lineage>
        <taxon>Bacteria</taxon>
        <taxon>Bacillati</taxon>
        <taxon>Actinomycetota</taxon>
        <taxon>Actinomycetes</taxon>
        <taxon>Kitasatosporales</taxon>
        <taxon>Streptomycetaceae</taxon>
        <taxon>Streptomyces</taxon>
    </lineage>
</organism>
<dbReference type="Proteomes" id="UP000721954">
    <property type="component" value="Unassembled WGS sequence"/>
</dbReference>
<dbReference type="EMBL" id="JAFFZM010000009">
    <property type="protein sequence ID" value="MBO8199833.1"/>
    <property type="molecule type" value="Genomic_DNA"/>
</dbReference>
<sequence length="127" mass="14287">MTAEKKLSIRVRRVYEAPDPAADGARVLVDRVWPRGLSKQDAALDAWRKEVAPSTELRKWYGHDPERFEEFAERYRGELATREGEQAIDDLLEAASGARVLTLLTAVKDPSIGHTRVLAEELESRAS</sequence>
<evidence type="ECO:0000313" key="1">
    <source>
        <dbReference type="EMBL" id="MBO8199833.1"/>
    </source>
</evidence>
<gene>
    <name evidence="1" type="ORF">JW613_16225</name>
</gene>
<name>A0ABS3XWP5_9ACTN</name>
<dbReference type="Pfam" id="PF22752">
    <property type="entry name" value="DUF488-N3i"/>
    <property type="match status" value="1"/>
</dbReference>
<evidence type="ECO:0000313" key="2">
    <source>
        <dbReference type="Proteomes" id="UP000721954"/>
    </source>
</evidence>
<dbReference type="RefSeq" id="WP_209211541.1">
    <property type="nucleotide sequence ID" value="NZ_JAFFZM010000009.1"/>
</dbReference>
<dbReference type="PANTHER" id="PTHR36849:SF1">
    <property type="entry name" value="CYTOPLASMIC PROTEIN"/>
    <property type="match status" value="1"/>
</dbReference>
<protein>
    <submittedName>
        <fullName evidence="1">DUF488 family protein</fullName>
    </submittedName>
</protein>
<accession>A0ABS3XWP5</accession>
<comment type="caution">
    <text evidence="1">The sequence shown here is derived from an EMBL/GenBank/DDBJ whole genome shotgun (WGS) entry which is preliminary data.</text>
</comment>
<dbReference type="InterPro" id="IPR052552">
    <property type="entry name" value="YeaO-like"/>
</dbReference>